<comment type="catalytic activity">
    <reaction evidence="1">
        <text>ATP + protein L-histidine = ADP + protein N-phospho-L-histidine.</text>
        <dbReference type="EC" id="2.7.13.3"/>
    </reaction>
</comment>
<evidence type="ECO:0000259" key="7">
    <source>
        <dbReference type="PROSITE" id="PS50110"/>
    </source>
</evidence>
<evidence type="ECO:0000256" key="2">
    <source>
        <dbReference type="ARBA" id="ARBA00012438"/>
    </source>
</evidence>
<dbReference type="PROSITE" id="PS50109">
    <property type="entry name" value="HIS_KIN"/>
    <property type="match status" value="1"/>
</dbReference>
<feature type="domain" description="Response regulatory" evidence="7">
    <location>
        <begin position="563"/>
        <end position="695"/>
    </location>
</feature>
<dbReference type="InterPro" id="IPR036097">
    <property type="entry name" value="HisK_dim/P_sf"/>
</dbReference>
<dbReference type="PANTHER" id="PTHR43719:SF75">
    <property type="entry name" value="HISTIDINE KINASE CKI1"/>
    <property type="match status" value="1"/>
</dbReference>
<dbReference type="Gene3D" id="3.40.50.2300">
    <property type="match status" value="1"/>
</dbReference>
<reference evidence="8" key="1">
    <citation type="submission" date="2025-05" db="UniProtKB">
        <authorList>
            <consortium name="RefSeq"/>
        </authorList>
    </citation>
    <scope>NUCLEOTIDE SEQUENCE [LARGE SCALE GENOMIC DNA]</scope>
</reference>
<dbReference type="SMART" id="SM00448">
    <property type="entry name" value="REC"/>
    <property type="match status" value="1"/>
</dbReference>
<dbReference type="AlphaFoldDB" id="A0A8B8Q7Y9"/>
<keyword evidence="8" id="KW-1185">Reference proteome</keyword>
<evidence type="ECO:0000256" key="3">
    <source>
        <dbReference type="ARBA" id="ARBA00022553"/>
    </source>
</evidence>
<dbReference type="Gene3D" id="1.10.287.130">
    <property type="match status" value="1"/>
</dbReference>
<dbReference type="InterPro" id="IPR003594">
    <property type="entry name" value="HATPase_dom"/>
</dbReference>
<gene>
    <name evidence="9" type="primary">LOC115750182</name>
</gene>
<dbReference type="InterPro" id="IPR003661">
    <property type="entry name" value="HisK_dim/P_dom"/>
</dbReference>
<evidence type="ECO:0000256" key="1">
    <source>
        <dbReference type="ARBA" id="ARBA00000085"/>
    </source>
</evidence>
<organism evidence="8 9">
    <name type="scientific">Rhodamnia argentea</name>
    <dbReference type="NCBI Taxonomy" id="178133"/>
    <lineage>
        <taxon>Eukaryota</taxon>
        <taxon>Viridiplantae</taxon>
        <taxon>Streptophyta</taxon>
        <taxon>Embryophyta</taxon>
        <taxon>Tracheophyta</taxon>
        <taxon>Spermatophyta</taxon>
        <taxon>Magnoliopsida</taxon>
        <taxon>eudicotyledons</taxon>
        <taxon>Gunneridae</taxon>
        <taxon>Pentapetalae</taxon>
        <taxon>rosids</taxon>
        <taxon>malvids</taxon>
        <taxon>Myrtales</taxon>
        <taxon>Myrtaceae</taxon>
        <taxon>Myrtoideae</taxon>
        <taxon>Myrteae</taxon>
        <taxon>Australasian group</taxon>
        <taxon>Rhodamnia</taxon>
    </lineage>
</organism>
<dbReference type="CDD" id="cd17546">
    <property type="entry name" value="REC_hyHK_CKI1_RcsC-like"/>
    <property type="match status" value="1"/>
</dbReference>
<dbReference type="Pfam" id="PF00072">
    <property type="entry name" value="Response_reg"/>
    <property type="match status" value="1"/>
</dbReference>
<proteinExistence type="predicted"/>
<dbReference type="InterPro" id="IPR036890">
    <property type="entry name" value="HATPase_C_sf"/>
</dbReference>
<dbReference type="InterPro" id="IPR050956">
    <property type="entry name" value="2C_system_His_kinase"/>
</dbReference>
<dbReference type="PANTHER" id="PTHR43719">
    <property type="entry name" value="TWO-COMPONENT HISTIDINE KINASE"/>
    <property type="match status" value="1"/>
</dbReference>
<evidence type="ECO:0000256" key="5">
    <source>
        <dbReference type="SAM" id="MobiDB-lite"/>
    </source>
</evidence>
<name>A0A8B8Q7Y9_9MYRT</name>
<dbReference type="PRINTS" id="PR00344">
    <property type="entry name" value="BCTRLSENSOR"/>
</dbReference>
<dbReference type="RefSeq" id="XP_030543225.2">
    <property type="nucleotide sequence ID" value="XM_030687365.2"/>
</dbReference>
<dbReference type="SUPFAM" id="SSF52172">
    <property type="entry name" value="CheY-like"/>
    <property type="match status" value="1"/>
</dbReference>
<dbReference type="Proteomes" id="UP000827889">
    <property type="component" value="Chromosome 1"/>
</dbReference>
<evidence type="ECO:0000313" key="8">
    <source>
        <dbReference type="Proteomes" id="UP000827889"/>
    </source>
</evidence>
<dbReference type="Pfam" id="PF02518">
    <property type="entry name" value="HATPase_c"/>
    <property type="match status" value="1"/>
</dbReference>
<reference evidence="9" key="2">
    <citation type="submission" date="2025-08" db="UniProtKB">
        <authorList>
            <consortium name="RefSeq"/>
        </authorList>
    </citation>
    <scope>IDENTIFICATION</scope>
    <source>
        <tissue evidence="9">Leaf</tissue>
    </source>
</reference>
<dbReference type="GeneID" id="115750182"/>
<feature type="domain" description="Histidine kinase" evidence="6">
    <location>
        <begin position="30"/>
        <end position="296"/>
    </location>
</feature>
<dbReference type="EC" id="2.7.13.3" evidence="2"/>
<dbReference type="GO" id="GO:0000155">
    <property type="term" value="F:phosphorelay sensor kinase activity"/>
    <property type="evidence" value="ECO:0007669"/>
    <property type="project" value="InterPro"/>
</dbReference>
<evidence type="ECO:0000313" key="9">
    <source>
        <dbReference type="RefSeq" id="XP_030543225.2"/>
    </source>
</evidence>
<dbReference type="SUPFAM" id="SSF55874">
    <property type="entry name" value="ATPase domain of HSP90 chaperone/DNA topoisomerase II/histidine kinase"/>
    <property type="match status" value="1"/>
</dbReference>
<protein>
    <recommendedName>
        <fullName evidence="2">histidine kinase</fullName>
        <ecNumber evidence="2">2.7.13.3</ecNumber>
    </recommendedName>
</protein>
<dbReference type="InterPro" id="IPR011006">
    <property type="entry name" value="CheY-like_superfamily"/>
</dbReference>
<dbReference type="InterPro" id="IPR004358">
    <property type="entry name" value="Sig_transdc_His_kin-like_C"/>
</dbReference>
<dbReference type="SMART" id="SM00388">
    <property type="entry name" value="HisKA"/>
    <property type="match status" value="1"/>
</dbReference>
<accession>A0A8B8Q7Y9</accession>
<dbReference type="InterPro" id="IPR001789">
    <property type="entry name" value="Sig_transdc_resp-reg_receiver"/>
</dbReference>
<dbReference type="SUPFAM" id="SSF47384">
    <property type="entry name" value="Homodimeric domain of signal transducing histidine kinase"/>
    <property type="match status" value="1"/>
</dbReference>
<sequence>MHLRAVLIKQMEATRQAESKSMSKSNAFAQASHDVRASLAGIIGLIDISYEEVSPGSELEKNLKQMESCAKDLLGFLNRILDTSKVEAGKMLLEEEEFDLAQLLQDVVDLYHPVAMRKGVDVVLDPTDGTVLRYSLVKGDRGKLKQILSNLLSNAVKFTDGGHISVRAWVKKPSLEDSILASPRSSGWERLMCLVCEKKDEDSGDEVANEFQRSPNSAEFVFEVDDTGKGIPKEKRKSVFENYIQVKETAQGQEGTGLGLGIVQSLVRLMGGDITIRDKDMGERGTCFRFNVFLAPCDAGATKLLEEDLEAGGYGAACRLGLTTRSPKSEGSHVVLLIQNEERRRTCRSYLEKLGIEVLVASQWQDLPMILKKVQMKVVNVAYHSSSGKSEMSWRIERLSKSASCKKAPGRVRGVPLRSLDGADQSLPVYRSPSPKDQAAFVLLIIDASAGPFQQIFMAVTEFRKLIPSARCKVVWLDKPTMRSIDLRAIKGKLDPDDIIMSKPFHGTRLLRVIRLLPEFGGSLQKRPSEQVKARPVQNAEAAKPLAEETGNTSREKPLSGKRVLVVDDSEIMRKLALRNLSNLGATVQLCENGKEAVQLIRDGIDELRERGVSDICRPYEYILMDCQMPAMDGFEATRKIRKEERRYGIHTPIIALTAHSSGAEVKKIFEAGMDFHVEKPANGVRLMKAISEIQSRGGGV</sequence>
<dbReference type="Pfam" id="PF00512">
    <property type="entry name" value="HisKA"/>
    <property type="match status" value="1"/>
</dbReference>
<feature type="region of interest" description="Disordered" evidence="5">
    <location>
        <begin position="527"/>
        <end position="560"/>
    </location>
</feature>
<keyword evidence="3 4" id="KW-0597">Phosphoprotein</keyword>
<dbReference type="InterPro" id="IPR005467">
    <property type="entry name" value="His_kinase_dom"/>
</dbReference>
<dbReference type="SMART" id="SM00387">
    <property type="entry name" value="HATPase_c"/>
    <property type="match status" value="1"/>
</dbReference>
<dbReference type="CDD" id="cd00082">
    <property type="entry name" value="HisKA"/>
    <property type="match status" value="1"/>
</dbReference>
<feature type="modified residue" description="4-aspartylphosphate" evidence="4">
    <location>
        <position position="626"/>
    </location>
</feature>
<dbReference type="PROSITE" id="PS50110">
    <property type="entry name" value="RESPONSE_REGULATORY"/>
    <property type="match status" value="1"/>
</dbReference>
<evidence type="ECO:0000259" key="6">
    <source>
        <dbReference type="PROSITE" id="PS50109"/>
    </source>
</evidence>
<dbReference type="KEGG" id="rarg:115750182"/>
<evidence type="ECO:0000256" key="4">
    <source>
        <dbReference type="PROSITE-ProRule" id="PRU00169"/>
    </source>
</evidence>
<dbReference type="Gene3D" id="3.30.565.10">
    <property type="entry name" value="Histidine kinase-like ATPase, C-terminal domain"/>
    <property type="match status" value="1"/>
</dbReference>